<proteinExistence type="inferred from homology"/>
<evidence type="ECO:0000256" key="9">
    <source>
        <dbReference type="SAM" id="SignalP"/>
    </source>
</evidence>
<dbReference type="GO" id="GO:0016788">
    <property type="term" value="F:hydrolase activity, acting on ester bonds"/>
    <property type="evidence" value="ECO:0007669"/>
    <property type="project" value="InterPro"/>
</dbReference>
<dbReference type="STRING" id="6689.A0A3R7MMP8"/>
<evidence type="ECO:0000256" key="5">
    <source>
        <dbReference type="ARBA" id="ARBA00023098"/>
    </source>
</evidence>
<gene>
    <name evidence="12" type="ORF">C7M84_000269</name>
</gene>
<reference evidence="12 13" key="1">
    <citation type="submission" date="2018-04" db="EMBL/GenBank/DDBJ databases">
        <authorList>
            <person name="Zhang X."/>
            <person name="Yuan J."/>
            <person name="Li F."/>
            <person name="Xiang J."/>
        </authorList>
    </citation>
    <scope>NUCLEOTIDE SEQUENCE [LARGE SCALE GENOMIC DNA]</scope>
    <source>
        <tissue evidence="12">Muscle</tissue>
    </source>
</reference>
<comment type="similarity">
    <text evidence="1 7">Belongs to the AB hydrolase superfamily. Lipase family.</text>
</comment>
<feature type="domain" description="Serine aminopeptidase S33" evidence="11">
    <location>
        <begin position="119"/>
        <end position="232"/>
    </location>
</feature>
<evidence type="ECO:0000256" key="8">
    <source>
        <dbReference type="PIRSR" id="PIRSR000862-1"/>
    </source>
</evidence>
<feature type="chain" id="PRO_5018704614" description="Lipase" evidence="9">
    <location>
        <begin position="20"/>
        <end position="418"/>
    </location>
</feature>
<protein>
    <recommendedName>
        <fullName evidence="7">Lipase</fullName>
    </recommendedName>
</protein>
<dbReference type="PANTHER" id="PTHR11005">
    <property type="entry name" value="LYSOSOMAL ACID LIPASE-RELATED"/>
    <property type="match status" value="1"/>
</dbReference>
<evidence type="ECO:0000256" key="3">
    <source>
        <dbReference type="ARBA" id="ARBA00022801"/>
    </source>
</evidence>
<comment type="caution">
    <text evidence="12">The sequence shown here is derived from an EMBL/GenBank/DDBJ whole genome shotgun (WGS) entry which is preliminary data.</text>
</comment>
<name>A0A3R7MMP8_PENVA</name>
<keyword evidence="6" id="KW-0325">Glycoprotein</keyword>
<evidence type="ECO:0000256" key="4">
    <source>
        <dbReference type="ARBA" id="ARBA00022963"/>
    </source>
</evidence>
<evidence type="ECO:0000256" key="6">
    <source>
        <dbReference type="ARBA" id="ARBA00023180"/>
    </source>
</evidence>
<dbReference type="Pfam" id="PF12146">
    <property type="entry name" value="Hydrolase_4"/>
    <property type="match status" value="1"/>
</dbReference>
<evidence type="ECO:0000259" key="10">
    <source>
        <dbReference type="Pfam" id="PF04083"/>
    </source>
</evidence>
<evidence type="ECO:0000259" key="11">
    <source>
        <dbReference type="Pfam" id="PF12146"/>
    </source>
</evidence>
<sequence>MFFPAFALVVVVVEGGGGAGGLRSFWCCQEGGRCWLVVVEGGGGPQIIEYNGYPKEVHLVTTEDGYILELHRIPHGINESKYNGKNAFKDNGQPRPPILLQHCLLCSSAEFVMNTPDKALAYLLADSGYDVWMGNVRGNTYSRNHVSLSPSQKEFWQFSWSEMAYYDMPAIIDHILNETKAKDLYYVGFSMGTTVFWAMMSDRPEYNQKVRCMAAMGPVAYVGNAKGPLARLASKAGFMEGMAKFFGKYEFLAFGPVMDKLLSYACDERVLASAMCRNFLFQIGGSNPKQLNEEFLPVLLTHTPAGTSIFTVTHYLQEIMSGNFQKYDYGVKGNLEKYNSTSPPEYNLNNVTVPVALFSSENDWLAAPKDVEKLKLELPNNVYHKVVEDPMFTHLDFVWAKDADQLVYKDVLNFLAQC</sequence>
<feature type="active site" description="Charge relay system" evidence="8">
    <location>
        <position position="394"/>
    </location>
</feature>
<dbReference type="InterPro" id="IPR025483">
    <property type="entry name" value="Lipase_euk"/>
</dbReference>
<reference evidence="12 13" key="2">
    <citation type="submission" date="2019-01" db="EMBL/GenBank/DDBJ databases">
        <title>The decoding of complex shrimp genome reveals the adaptation for benthos swimmer, frequently molting mechanism and breeding impact on genome.</title>
        <authorList>
            <person name="Sun Y."/>
            <person name="Gao Y."/>
            <person name="Yu Y."/>
        </authorList>
    </citation>
    <scope>NUCLEOTIDE SEQUENCE [LARGE SCALE GENOMIC DNA]</scope>
    <source>
        <tissue evidence="12">Muscle</tissue>
    </source>
</reference>
<dbReference type="InterPro" id="IPR022742">
    <property type="entry name" value="Hydrolase_4"/>
</dbReference>
<dbReference type="EMBL" id="QCYY01001042">
    <property type="protein sequence ID" value="ROT80984.1"/>
    <property type="molecule type" value="Genomic_DNA"/>
</dbReference>
<dbReference type="InterPro" id="IPR029058">
    <property type="entry name" value="AB_hydrolase_fold"/>
</dbReference>
<keyword evidence="2 9" id="KW-0732">Signal</keyword>
<feature type="domain" description="Partial AB-hydrolase lipase" evidence="10">
    <location>
        <begin position="46"/>
        <end position="114"/>
    </location>
</feature>
<dbReference type="InterPro" id="IPR006693">
    <property type="entry name" value="AB_hydrolase_lipase"/>
</dbReference>
<feature type="signal peptide" evidence="9">
    <location>
        <begin position="1"/>
        <end position="19"/>
    </location>
</feature>
<dbReference type="SUPFAM" id="SSF53474">
    <property type="entry name" value="alpha/beta-Hydrolases"/>
    <property type="match status" value="1"/>
</dbReference>
<dbReference type="PIRSF" id="PIRSF000862">
    <property type="entry name" value="Steryl_ester_lip"/>
    <property type="match status" value="1"/>
</dbReference>
<dbReference type="FunFam" id="3.40.50.1820:FF:000021">
    <property type="entry name" value="Lipase"/>
    <property type="match status" value="1"/>
</dbReference>
<feature type="active site" description="Nucleophile" evidence="8">
    <location>
        <position position="190"/>
    </location>
</feature>
<dbReference type="OrthoDB" id="9974421at2759"/>
<keyword evidence="5" id="KW-0443">Lipid metabolism</keyword>
<accession>A0A3R7MMP8</accession>
<feature type="active site" description="Charge relay system" evidence="8">
    <location>
        <position position="363"/>
    </location>
</feature>
<dbReference type="GO" id="GO:0016042">
    <property type="term" value="P:lipid catabolic process"/>
    <property type="evidence" value="ECO:0007669"/>
    <property type="project" value="UniProtKB-KW"/>
</dbReference>
<dbReference type="Pfam" id="PF04083">
    <property type="entry name" value="Abhydro_lipase"/>
    <property type="match status" value="1"/>
</dbReference>
<dbReference type="AlphaFoldDB" id="A0A3R7MMP8"/>
<keyword evidence="13" id="KW-1185">Reference proteome</keyword>
<dbReference type="Gene3D" id="3.40.50.1820">
    <property type="entry name" value="alpha/beta hydrolase"/>
    <property type="match status" value="1"/>
</dbReference>
<evidence type="ECO:0000256" key="2">
    <source>
        <dbReference type="ARBA" id="ARBA00022729"/>
    </source>
</evidence>
<evidence type="ECO:0000313" key="13">
    <source>
        <dbReference type="Proteomes" id="UP000283509"/>
    </source>
</evidence>
<evidence type="ECO:0000256" key="1">
    <source>
        <dbReference type="ARBA" id="ARBA00010701"/>
    </source>
</evidence>
<evidence type="ECO:0000313" key="12">
    <source>
        <dbReference type="EMBL" id="ROT80984.1"/>
    </source>
</evidence>
<evidence type="ECO:0000256" key="7">
    <source>
        <dbReference type="PIRNR" id="PIRNR000862"/>
    </source>
</evidence>
<keyword evidence="4 7" id="KW-0442">Lipid degradation</keyword>
<keyword evidence="3 7" id="KW-0378">Hydrolase</keyword>
<dbReference type="Proteomes" id="UP000283509">
    <property type="component" value="Unassembled WGS sequence"/>
</dbReference>
<organism evidence="12 13">
    <name type="scientific">Penaeus vannamei</name>
    <name type="common">Whiteleg shrimp</name>
    <name type="synonym">Litopenaeus vannamei</name>
    <dbReference type="NCBI Taxonomy" id="6689"/>
    <lineage>
        <taxon>Eukaryota</taxon>
        <taxon>Metazoa</taxon>
        <taxon>Ecdysozoa</taxon>
        <taxon>Arthropoda</taxon>
        <taxon>Crustacea</taxon>
        <taxon>Multicrustacea</taxon>
        <taxon>Malacostraca</taxon>
        <taxon>Eumalacostraca</taxon>
        <taxon>Eucarida</taxon>
        <taxon>Decapoda</taxon>
        <taxon>Dendrobranchiata</taxon>
        <taxon>Penaeoidea</taxon>
        <taxon>Penaeidae</taxon>
        <taxon>Penaeus</taxon>
    </lineage>
</organism>